<dbReference type="AlphaFoldDB" id="A0A7W8ZQ41"/>
<accession>A0A7W8ZQ41</accession>
<evidence type="ECO:0000313" key="2">
    <source>
        <dbReference type="EMBL" id="MBB5638118.1"/>
    </source>
</evidence>
<reference evidence="2 3" key="1">
    <citation type="submission" date="2020-08" db="EMBL/GenBank/DDBJ databases">
        <title>Genomic Encyclopedia of Type Strains, Phase IV (KMG-V): Genome sequencing to study the core and pangenomes of soil and plant-associated prokaryotes.</title>
        <authorList>
            <person name="Whitman W."/>
        </authorList>
    </citation>
    <scope>NUCLEOTIDE SEQUENCE [LARGE SCALE GENOMIC DNA]</scope>
    <source>
        <strain evidence="2 3">S3M1</strain>
    </source>
</reference>
<dbReference type="SUPFAM" id="SSF47384">
    <property type="entry name" value="Homodimeric domain of signal transducing histidine kinase"/>
    <property type="match status" value="1"/>
</dbReference>
<keyword evidence="1" id="KW-0472">Membrane</keyword>
<proteinExistence type="predicted"/>
<dbReference type="Proteomes" id="UP000537204">
    <property type="component" value="Unassembled WGS sequence"/>
</dbReference>
<organism evidence="2 3">
    <name type="scientific">Pedobacter cryoconitis</name>
    <dbReference type="NCBI Taxonomy" id="188932"/>
    <lineage>
        <taxon>Bacteria</taxon>
        <taxon>Pseudomonadati</taxon>
        <taxon>Bacteroidota</taxon>
        <taxon>Sphingobacteriia</taxon>
        <taxon>Sphingobacteriales</taxon>
        <taxon>Sphingobacteriaceae</taxon>
        <taxon>Pedobacter</taxon>
    </lineage>
</organism>
<sequence>MIKSVEKSKYLLLAIFCLLFVCVLDYFTPLDVAIGILYTSIILIALRETKKTILLLTIIATLLIIINFVYFNAIAAFSHWVFPVNRLISIIGLWVTTTVALNYKILQEKLLKERIEYTETLEEVIFVTSHRVRNPVANIVKIVEIMGDDHISVKNLKEMIPFLGKSAEELDTVIKDMTGD</sequence>
<protein>
    <submittedName>
        <fullName evidence="2">Signal transduction histidine kinase</fullName>
    </submittedName>
</protein>
<keyword evidence="2" id="KW-0808">Transferase</keyword>
<dbReference type="GO" id="GO:0000155">
    <property type="term" value="F:phosphorelay sensor kinase activity"/>
    <property type="evidence" value="ECO:0007669"/>
    <property type="project" value="InterPro"/>
</dbReference>
<dbReference type="EMBL" id="JACHCE010000007">
    <property type="protein sequence ID" value="MBB5638118.1"/>
    <property type="molecule type" value="Genomic_DNA"/>
</dbReference>
<dbReference type="InterPro" id="IPR036097">
    <property type="entry name" value="HisK_dim/P_sf"/>
</dbReference>
<gene>
    <name evidence="2" type="ORF">HDE68_004044</name>
</gene>
<feature type="transmembrane region" description="Helical" evidence="1">
    <location>
        <begin position="87"/>
        <end position="106"/>
    </location>
</feature>
<name>A0A7W8ZQ41_9SPHI</name>
<keyword evidence="2" id="KW-0418">Kinase</keyword>
<comment type="caution">
    <text evidence="2">The sequence shown here is derived from an EMBL/GenBank/DDBJ whole genome shotgun (WGS) entry which is preliminary data.</text>
</comment>
<evidence type="ECO:0000313" key="3">
    <source>
        <dbReference type="Proteomes" id="UP000537204"/>
    </source>
</evidence>
<dbReference type="RefSeq" id="WP_183883961.1">
    <property type="nucleotide sequence ID" value="NZ_JACHCE010000007.1"/>
</dbReference>
<keyword evidence="1" id="KW-0812">Transmembrane</keyword>
<feature type="transmembrane region" description="Helical" evidence="1">
    <location>
        <begin position="13"/>
        <end position="46"/>
    </location>
</feature>
<evidence type="ECO:0000256" key="1">
    <source>
        <dbReference type="SAM" id="Phobius"/>
    </source>
</evidence>
<feature type="transmembrane region" description="Helical" evidence="1">
    <location>
        <begin position="53"/>
        <end position="81"/>
    </location>
</feature>
<keyword evidence="1" id="KW-1133">Transmembrane helix</keyword>